<proteinExistence type="inferred from homology"/>
<evidence type="ECO:0000256" key="2">
    <source>
        <dbReference type="ARBA" id="ARBA00011245"/>
    </source>
</evidence>
<protein>
    <recommendedName>
        <fullName evidence="13">tRNA (guanine(10)-N(2))-dimethyltransferase</fullName>
        <ecNumber evidence="13">2.1.1.213</ecNumber>
    </recommendedName>
    <alternativeName>
        <fullName evidence="14">tRNA:G10 dimethyltransferase</fullName>
    </alternativeName>
</protein>
<keyword evidence="17" id="KW-1185">Reference proteome</keyword>
<dbReference type="GO" id="GO:0005737">
    <property type="term" value="C:cytoplasm"/>
    <property type="evidence" value="ECO:0007669"/>
    <property type="project" value="UniProtKB-SubCell"/>
</dbReference>
<dbReference type="Pfam" id="PF01170">
    <property type="entry name" value="UPF0020"/>
    <property type="match status" value="1"/>
</dbReference>
<keyword evidence="6 16" id="KW-0808">Transferase</keyword>
<comment type="function">
    <text evidence="11">Catalyzes the adenosylmethionine-dependent methylation of the exocyclic amino group (N(2)) of guanosine at position 10 of various tRNAs. Acts via a two-step process that leads to the formation of either N(2)-monomethyl (m(2)G) or N(2)-dimethylguanosine (m(2)(2)G).</text>
</comment>
<comment type="similarity">
    <text evidence="12">Belongs to the methyltransferase superfamily. Trm-G10 family.</text>
</comment>
<evidence type="ECO:0000256" key="12">
    <source>
        <dbReference type="ARBA" id="ARBA00061338"/>
    </source>
</evidence>
<evidence type="ECO:0000256" key="9">
    <source>
        <dbReference type="ARBA" id="ARBA00022884"/>
    </source>
</evidence>
<dbReference type="PANTHER" id="PTHR14911">
    <property type="entry name" value="THUMP DOMAIN-CONTAINING"/>
    <property type="match status" value="1"/>
</dbReference>
<feature type="domain" description="Ribosomal RNA large subunit methyltransferase K/L-like methyltransferase" evidence="15">
    <location>
        <begin position="176"/>
        <end position="339"/>
    </location>
</feature>
<dbReference type="FunFam" id="3.40.50.150:FF:000251">
    <property type="entry name" value="Putative RNA methylase"/>
    <property type="match status" value="1"/>
</dbReference>
<accession>A0A2I8VNQ8</accession>
<evidence type="ECO:0000256" key="5">
    <source>
        <dbReference type="ARBA" id="ARBA00022603"/>
    </source>
</evidence>
<evidence type="ECO:0000313" key="17">
    <source>
        <dbReference type="Proteomes" id="UP000236584"/>
    </source>
</evidence>
<dbReference type="CDD" id="cd11715">
    <property type="entry name" value="THUMP_AdoMetMT"/>
    <property type="match status" value="1"/>
</dbReference>
<dbReference type="InterPro" id="IPR029063">
    <property type="entry name" value="SAM-dependent_MTases_sf"/>
</dbReference>
<dbReference type="SUPFAM" id="SSF53335">
    <property type="entry name" value="S-adenosyl-L-methionine-dependent methyltransferases"/>
    <property type="match status" value="1"/>
</dbReference>
<organism evidence="16 17">
    <name type="scientific">Salinigranum rubrum</name>
    <dbReference type="NCBI Taxonomy" id="755307"/>
    <lineage>
        <taxon>Archaea</taxon>
        <taxon>Methanobacteriati</taxon>
        <taxon>Methanobacteriota</taxon>
        <taxon>Stenosarchaea group</taxon>
        <taxon>Halobacteria</taxon>
        <taxon>Halobacteriales</taxon>
        <taxon>Haloferacaceae</taxon>
        <taxon>Salinigranum</taxon>
    </lineage>
</organism>
<dbReference type="PANTHER" id="PTHR14911:SF21">
    <property type="entry name" value="N2-METHYLGUANOSINE TRNA METHYLTRANSFERASE"/>
    <property type="match status" value="1"/>
</dbReference>
<dbReference type="CDD" id="cd02440">
    <property type="entry name" value="AdoMet_MTases"/>
    <property type="match status" value="1"/>
</dbReference>
<dbReference type="Gene3D" id="3.40.50.150">
    <property type="entry name" value="Vaccinia Virus protein VP39"/>
    <property type="match status" value="1"/>
</dbReference>
<evidence type="ECO:0000256" key="6">
    <source>
        <dbReference type="ARBA" id="ARBA00022679"/>
    </source>
</evidence>
<evidence type="ECO:0000256" key="4">
    <source>
        <dbReference type="ARBA" id="ARBA00022555"/>
    </source>
</evidence>
<dbReference type="EMBL" id="CP026309">
    <property type="protein sequence ID" value="AUV83553.1"/>
    <property type="molecule type" value="Genomic_DNA"/>
</dbReference>
<dbReference type="SUPFAM" id="SSF143437">
    <property type="entry name" value="THUMP domain-like"/>
    <property type="match status" value="1"/>
</dbReference>
<evidence type="ECO:0000256" key="8">
    <source>
        <dbReference type="ARBA" id="ARBA00022694"/>
    </source>
</evidence>
<keyword evidence="4" id="KW-0820">tRNA-binding</keyword>
<keyword evidence="9" id="KW-0694">RNA-binding</keyword>
<comment type="catalytic activity">
    <reaction evidence="10">
        <text>guanosine(10) in tRNA + 2 S-adenosyl-L-methionine = N(2)-dimethylguanosine(10) in tRNA + 2 S-adenosyl-L-homocysteine + 2 H(+)</text>
        <dbReference type="Rhea" id="RHEA:43124"/>
        <dbReference type="Rhea" id="RHEA-COMP:10355"/>
        <dbReference type="Rhea" id="RHEA-COMP:10358"/>
        <dbReference type="ChEBI" id="CHEBI:15378"/>
        <dbReference type="ChEBI" id="CHEBI:57856"/>
        <dbReference type="ChEBI" id="CHEBI:59789"/>
        <dbReference type="ChEBI" id="CHEBI:74269"/>
        <dbReference type="ChEBI" id="CHEBI:74513"/>
        <dbReference type="EC" id="2.1.1.213"/>
    </reaction>
</comment>
<evidence type="ECO:0000259" key="15">
    <source>
        <dbReference type="Pfam" id="PF01170"/>
    </source>
</evidence>
<evidence type="ECO:0000256" key="1">
    <source>
        <dbReference type="ARBA" id="ARBA00004496"/>
    </source>
</evidence>
<keyword evidence="5 16" id="KW-0489">Methyltransferase</keyword>
<dbReference type="OrthoDB" id="7080at2157"/>
<keyword evidence="3" id="KW-0963">Cytoplasm</keyword>
<gene>
    <name evidence="16" type="ORF">C2R22_19475</name>
</gene>
<evidence type="ECO:0000256" key="3">
    <source>
        <dbReference type="ARBA" id="ARBA00022490"/>
    </source>
</evidence>
<dbReference type="PROSITE" id="PS01261">
    <property type="entry name" value="UPF0020"/>
    <property type="match status" value="1"/>
</dbReference>
<dbReference type="KEGG" id="srub:C2R22_19475"/>
<dbReference type="GO" id="GO:0160101">
    <property type="term" value="F:tRNA (guanine(10)-N2)-dimethyltransferase activity"/>
    <property type="evidence" value="ECO:0007669"/>
    <property type="project" value="UniProtKB-EC"/>
</dbReference>
<dbReference type="Gene3D" id="3.30.2300.10">
    <property type="entry name" value="THUMP superfamily"/>
    <property type="match status" value="1"/>
</dbReference>
<evidence type="ECO:0000256" key="14">
    <source>
        <dbReference type="ARBA" id="ARBA00082665"/>
    </source>
</evidence>
<dbReference type="GO" id="GO:0030488">
    <property type="term" value="P:tRNA methylation"/>
    <property type="evidence" value="ECO:0007669"/>
    <property type="project" value="TreeGrafter"/>
</dbReference>
<sequence>MTKRKTERRRRTDTLFRRGRRLRDVYGLELAGTDDAYAAHEARVAATGVTVDAPGLAVARGVDRERIRGLAYTHRAAELVGHGDASVESARALLSAASIDRTGSVAVRARDVRSATGVSTREAEIELGSVLTDRGFSVDLDDPDHVLCAWFSGETCLLGWQVAESVRDFSTRQPTDRPFFQPGSMDPLDARWAANVAGGGNERRIVDPMCGTGGFLIEAGLVGSEVVGVDAQWKMTRGARENLAAYLGGEYEILRGDATALPLRDDCADGVVVDVPYGRQSKVATHSLSDLVSGALDEAARIAPRAVVVADRSWAEAAEVAGWQVEERFERRVHGSLTRHVHVLYRS</sequence>
<evidence type="ECO:0000313" key="16">
    <source>
        <dbReference type="EMBL" id="AUV83553.1"/>
    </source>
</evidence>
<dbReference type="Proteomes" id="UP000236584">
    <property type="component" value="Chromosome"/>
</dbReference>
<name>A0A2I8VNQ8_9EURY</name>
<dbReference type="EC" id="2.1.1.213" evidence="13"/>
<dbReference type="InterPro" id="IPR000241">
    <property type="entry name" value="RlmKL-like_Mtase"/>
</dbReference>
<dbReference type="InterPro" id="IPR053943">
    <property type="entry name" value="RlmKL-like_Mtase_CS"/>
</dbReference>
<reference evidence="16 17" key="1">
    <citation type="submission" date="2018-01" db="EMBL/GenBank/DDBJ databases">
        <title>Complete genome sequence of Salinigranum rubrum GX10T, an extremely halophilic archaeon isolated from a marine solar saltern.</title>
        <authorList>
            <person name="Han S."/>
        </authorList>
    </citation>
    <scope>NUCLEOTIDE SEQUENCE [LARGE SCALE GENOMIC DNA]</scope>
    <source>
        <strain evidence="16 17">GX10</strain>
    </source>
</reference>
<evidence type="ECO:0000256" key="7">
    <source>
        <dbReference type="ARBA" id="ARBA00022691"/>
    </source>
</evidence>
<comment type="subcellular location">
    <subcellularLocation>
        <location evidence="1">Cytoplasm</location>
    </subcellularLocation>
</comment>
<comment type="subunit">
    <text evidence="2">Monomer.</text>
</comment>
<keyword evidence="8" id="KW-0819">tRNA processing</keyword>
<evidence type="ECO:0000256" key="11">
    <source>
        <dbReference type="ARBA" id="ARBA00054380"/>
    </source>
</evidence>
<evidence type="ECO:0000256" key="13">
    <source>
        <dbReference type="ARBA" id="ARBA00066936"/>
    </source>
</evidence>
<keyword evidence="7" id="KW-0949">S-adenosyl-L-methionine</keyword>
<dbReference type="AlphaFoldDB" id="A0A2I8VNQ8"/>
<dbReference type="GO" id="GO:0000049">
    <property type="term" value="F:tRNA binding"/>
    <property type="evidence" value="ECO:0007669"/>
    <property type="project" value="UniProtKB-KW"/>
</dbReference>
<evidence type="ECO:0000256" key="10">
    <source>
        <dbReference type="ARBA" id="ARBA00051883"/>
    </source>
</evidence>